<dbReference type="Proteomes" id="UP000182631">
    <property type="component" value="Unassembled WGS sequence"/>
</dbReference>
<evidence type="ECO:0000313" key="3">
    <source>
        <dbReference type="Proteomes" id="UP000182631"/>
    </source>
</evidence>
<sequence>MGCLLFIVFVVLLLFLPRLAILFLILLLFLVIAKSL</sequence>
<evidence type="ECO:0000313" key="2">
    <source>
        <dbReference type="EMBL" id="SAY40069.1"/>
    </source>
</evidence>
<gene>
    <name evidence="2" type="ORF">FLM9_1024</name>
</gene>
<organism evidence="2 3">
    <name type="scientific">Candidatus Synechococcus spongiarum</name>
    <dbReference type="NCBI Taxonomy" id="431041"/>
    <lineage>
        <taxon>Bacteria</taxon>
        <taxon>Bacillati</taxon>
        <taxon>Cyanobacteriota</taxon>
        <taxon>Cyanophyceae</taxon>
        <taxon>Synechococcales</taxon>
        <taxon>Synechococcaceae</taxon>
        <taxon>Synechococcus</taxon>
    </lineage>
</organism>
<name>A0A171DI95_9SYNE</name>
<feature type="transmembrane region" description="Helical" evidence="1">
    <location>
        <begin position="6"/>
        <end position="33"/>
    </location>
</feature>
<keyword evidence="1" id="KW-1133">Transmembrane helix</keyword>
<reference evidence="3" key="1">
    <citation type="submission" date="2016-02" db="EMBL/GenBank/DDBJ databases">
        <authorList>
            <person name="liu f."/>
        </authorList>
    </citation>
    <scope>NUCLEOTIDE SEQUENCE [LARGE SCALE GENOMIC DNA]</scope>
</reference>
<proteinExistence type="predicted"/>
<accession>A0A171DI95</accession>
<dbReference type="AlphaFoldDB" id="A0A171DI95"/>
<evidence type="ECO:0000256" key="1">
    <source>
        <dbReference type="SAM" id="Phobius"/>
    </source>
</evidence>
<dbReference type="EMBL" id="FITM01000108">
    <property type="protein sequence ID" value="SAY40069.1"/>
    <property type="molecule type" value="Genomic_DNA"/>
</dbReference>
<protein>
    <submittedName>
        <fullName evidence="2">Uncharacterized protein</fullName>
    </submittedName>
</protein>
<keyword evidence="3" id="KW-1185">Reference proteome</keyword>
<keyword evidence="1" id="KW-0812">Transmembrane</keyword>
<keyword evidence="1" id="KW-0472">Membrane</keyword>